<evidence type="ECO:0000256" key="3">
    <source>
        <dbReference type="ARBA" id="ARBA00022676"/>
    </source>
</evidence>
<keyword evidence="6 8" id="KW-1133">Transmembrane helix</keyword>
<dbReference type="GO" id="GO:0009103">
    <property type="term" value="P:lipopolysaccharide biosynthetic process"/>
    <property type="evidence" value="ECO:0007669"/>
    <property type="project" value="UniProtKB-ARBA"/>
</dbReference>
<evidence type="ECO:0000259" key="9">
    <source>
        <dbReference type="Pfam" id="PF13231"/>
    </source>
</evidence>
<comment type="subcellular location">
    <subcellularLocation>
        <location evidence="1">Cell membrane</location>
        <topology evidence="1">Multi-pass membrane protein</topology>
    </subcellularLocation>
</comment>
<dbReference type="GO" id="GO:0016763">
    <property type="term" value="F:pentosyltransferase activity"/>
    <property type="evidence" value="ECO:0007669"/>
    <property type="project" value="TreeGrafter"/>
</dbReference>
<evidence type="ECO:0000256" key="6">
    <source>
        <dbReference type="ARBA" id="ARBA00022989"/>
    </source>
</evidence>
<keyword evidence="11" id="KW-1185">Reference proteome</keyword>
<feature type="transmembrane region" description="Helical" evidence="8">
    <location>
        <begin position="76"/>
        <end position="92"/>
    </location>
</feature>
<evidence type="ECO:0000313" key="11">
    <source>
        <dbReference type="Proteomes" id="UP000612456"/>
    </source>
</evidence>
<keyword evidence="5 8" id="KW-0812">Transmembrane</keyword>
<feature type="transmembrane region" description="Helical" evidence="8">
    <location>
        <begin position="391"/>
        <end position="411"/>
    </location>
</feature>
<comment type="caution">
    <text evidence="10">The sequence shown here is derived from an EMBL/GenBank/DDBJ whole genome shotgun (WGS) entry which is preliminary data.</text>
</comment>
<protein>
    <submittedName>
        <fullName evidence="10">4-amino-4-deoxy-L-arabinose transferase</fullName>
    </submittedName>
</protein>
<evidence type="ECO:0000256" key="7">
    <source>
        <dbReference type="ARBA" id="ARBA00023136"/>
    </source>
</evidence>
<accession>A0A916Z4V9</accession>
<feature type="transmembrane region" description="Helical" evidence="8">
    <location>
        <begin position="343"/>
        <end position="361"/>
    </location>
</feature>
<feature type="domain" description="Glycosyltransferase RgtA/B/C/D-like" evidence="9">
    <location>
        <begin position="79"/>
        <end position="237"/>
    </location>
</feature>
<feature type="transmembrane region" description="Helical" evidence="8">
    <location>
        <begin position="220"/>
        <end position="237"/>
    </location>
</feature>
<evidence type="ECO:0000256" key="1">
    <source>
        <dbReference type="ARBA" id="ARBA00004651"/>
    </source>
</evidence>
<feature type="transmembrane region" description="Helical" evidence="8">
    <location>
        <begin position="156"/>
        <end position="172"/>
    </location>
</feature>
<dbReference type="PANTHER" id="PTHR33908">
    <property type="entry name" value="MANNOSYLTRANSFERASE YKCB-RELATED"/>
    <property type="match status" value="1"/>
</dbReference>
<evidence type="ECO:0000256" key="2">
    <source>
        <dbReference type="ARBA" id="ARBA00022475"/>
    </source>
</evidence>
<feature type="transmembrane region" description="Helical" evidence="8">
    <location>
        <begin position="131"/>
        <end position="151"/>
    </location>
</feature>
<feature type="transmembrane region" description="Helical" evidence="8">
    <location>
        <begin position="368"/>
        <end position="385"/>
    </location>
</feature>
<keyword evidence="4 10" id="KW-0808">Transferase</keyword>
<name>A0A916Z4V9_9BACL</name>
<reference evidence="10" key="2">
    <citation type="submission" date="2020-09" db="EMBL/GenBank/DDBJ databases">
        <authorList>
            <person name="Sun Q."/>
            <person name="Zhou Y."/>
        </authorList>
    </citation>
    <scope>NUCLEOTIDE SEQUENCE</scope>
    <source>
        <strain evidence="10">CGMCC 1.15178</strain>
    </source>
</reference>
<keyword evidence="3" id="KW-0328">Glycosyltransferase</keyword>
<dbReference type="GO" id="GO:0005886">
    <property type="term" value="C:plasma membrane"/>
    <property type="evidence" value="ECO:0007669"/>
    <property type="project" value="UniProtKB-SubCell"/>
</dbReference>
<dbReference type="InterPro" id="IPR050297">
    <property type="entry name" value="LipidA_mod_glycosyltrf_83"/>
</dbReference>
<gene>
    <name evidence="10" type="ORF">GCM10010911_38010</name>
</gene>
<organism evidence="10 11">
    <name type="scientific">Paenibacillus nasutitermitis</name>
    <dbReference type="NCBI Taxonomy" id="1652958"/>
    <lineage>
        <taxon>Bacteria</taxon>
        <taxon>Bacillati</taxon>
        <taxon>Bacillota</taxon>
        <taxon>Bacilli</taxon>
        <taxon>Bacillales</taxon>
        <taxon>Paenibacillaceae</taxon>
        <taxon>Paenibacillus</taxon>
    </lineage>
</organism>
<reference evidence="10" key="1">
    <citation type="journal article" date="2014" name="Int. J. Syst. Evol. Microbiol.">
        <title>Complete genome sequence of Corynebacterium casei LMG S-19264T (=DSM 44701T), isolated from a smear-ripened cheese.</title>
        <authorList>
            <consortium name="US DOE Joint Genome Institute (JGI-PGF)"/>
            <person name="Walter F."/>
            <person name="Albersmeier A."/>
            <person name="Kalinowski J."/>
            <person name="Ruckert C."/>
        </authorList>
    </citation>
    <scope>NUCLEOTIDE SEQUENCE</scope>
    <source>
        <strain evidence="10">CGMCC 1.15178</strain>
    </source>
</reference>
<feature type="transmembrane region" description="Helical" evidence="8">
    <location>
        <begin position="14"/>
        <end position="34"/>
    </location>
</feature>
<dbReference type="RefSeq" id="WP_188993525.1">
    <property type="nucleotide sequence ID" value="NZ_BMHP01000002.1"/>
</dbReference>
<feature type="transmembrane region" description="Helical" evidence="8">
    <location>
        <begin position="104"/>
        <end position="125"/>
    </location>
</feature>
<dbReference type="PANTHER" id="PTHR33908:SF11">
    <property type="entry name" value="MEMBRANE PROTEIN"/>
    <property type="match status" value="1"/>
</dbReference>
<evidence type="ECO:0000256" key="5">
    <source>
        <dbReference type="ARBA" id="ARBA00022692"/>
    </source>
</evidence>
<dbReference type="AlphaFoldDB" id="A0A916Z4V9"/>
<dbReference type="InterPro" id="IPR038731">
    <property type="entry name" value="RgtA/B/C-like"/>
</dbReference>
<evidence type="ECO:0000256" key="8">
    <source>
        <dbReference type="SAM" id="Phobius"/>
    </source>
</evidence>
<evidence type="ECO:0000256" key="4">
    <source>
        <dbReference type="ARBA" id="ARBA00022679"/>
    </source>
</evidence>
<evidence type="ECO:0000313" key="10">
    <source>
        <dbReference type="EMBL" id="GGD76321.1"/>
    </source>
</evidence>
<keyword evidence="2" id="KW-1003">Cell membrane</keyword>
<keyword evidence="7 8" id="KW-0472">Membrane</keyword>
<proteinExistence type="predicted"/>
<sequence length="431" mass="48542">MFSLKSETPAIRKWVYAVMAVVLIVNAAVVLWLGDHFLLGSYDKRNNDDVKYVHAAQVLLKDHTLVYNSGALPTNFIMPTIPLMLSGFIAIMDDRDMGVTAFRLLQCLMQSFSIYLLFILARSVFGSRVGLVAIILAAFYIPDLFASGAVLTESTFKLLLLLLLCSTIYAINKKTAAAYVWVGLMLGLACYVKPQSALFPVCLLVLWLVHRYSWKDIVKYTAIVGVCSMALLSPWWIRNYVHFNEFIPFTKSSGNPMLLGALVKRANPPKGFFEQYPEYKDGKLFGPSDNSQKLAAQRLIAYSFKHTPVSYTYWFTAGKTYQLFSAPFYSRPVPGLPRPAINVLHWLYVLAGFAGIVMLLINKRLKQMLPILLPFLYYWLIHLPFITFGRYGYPLMSMLVIFAAAGIVLLIDRRNKNNQGISGAPSPNTLH</sequence>
<dbReference type="Proteomes" id="UP000612456">
    <property type="component" value="Unassembled WGS sequence"/>
</dbReference>
<dbReference type="Pfam" id="PF13231">
    <property type="entry name" value="PMT_2"/>
    <property type="match status" value="1"/>
</dbReference>
<feature type="transmembrane region" description="Helical" evidence="8">
    <location>
        <begin position="178"/>
        <end position="208"/>
    </location>
</feature>
<dbReference type="EMBL" id="BMHP01000002">
    <property type="protein sequence ID" value="GGD76321.1"/>
    <property type="molecule type" value="Genomic_DNA"/>
</dbReference>